<keyword evidence="1" id="KW-0378">Hydrolase</keyword>
<protein>
    <submittedName>
        <fullName evidence="3">Exonuclease SbcCD subunit D</fullName>
    </submittedName>
</protein>
<dbReference type="GO" id="GO:0004527">
    <property type="term" value="F:exonuclease activity"/>
    <property type="evidence" value="ECO:0007669"/>
    <property type="project" value="UniProtKB-KW"/>
</dbReference>
<keyword evidence="4" id="KW-1185">Reference proteome</keyword>
<dbReference type="InterPro" id="IPR029052">
    <property type="entry name" value="Metallo-depent_PP-like"/>
</dbReference>
<keyword evidence="3" id="KW-0269">Exonuclease</keyword>
<dbReference type="Gene3D" id="3.60.21.10">
    <property type="match status" value="1"/>
</dbReference>
<keyword evidence="3" id="KW-0540">Nuclease</keyword>
<dbReference type="SUPFAM" id="SSF56300">
    <property type="entry name" value="Metallo-dependent phosphatases"/>
    <property type="match status" value="1"/>
</dbReference>
<proteinExistence type="predicted"/>
<reference evidence="4" key="1">
    <citation type="journal article" date="2019" name="Int. J. Syst. Evol. Microbiol.">
        <title>The Global Catalogue of Microorganisms (GCM) 10K type strain sequencing project: providing services to taxonomists for standard genome sequencing and annotation.</title>
        <authorList>
            <consortium name="The Broad Institute Genomics Platform"/>
            <consortium name="The Broad Institute Genome Sequencing Center for Infectious Disease"/>
            <person name="Wu L."/>
            <person name="Ma J."/>
        </authorList>
    </citation>
    <scope>NUCLEOTIDE SEQUENCE [LARGE SCALE GENOMIC DNA]</scope>
    <source>
        <strain evidence="4">CCUG 55328</strain>
    </source>
</reference>
<evidence type="ECO:0000259" key="2">
    <source>
        <dbReference type="Pfam" id="PF00149"/>
    </source>
</evidence>
<name>A0ABW3TE88_9RHOB</name>
<dbReference type="InterPro" id="IPR041796">
    <property type="entry name" value="Mre11_N"/>
</dbReference>
<dbReference type="Proteomes" id="UP001597151">
    <property type="component" value="Unassembled WGS sequence"/>
</dbReference>
<evidence type="ECO:0000256" key="1">
    <source>
        <dbReference type="ARBA" id="ARBA00022801"/>
    </source>
</evidence>
<dbReference type="PANTHER" id="PTHR30337:SF7">
    <property type="entry name" value="PHOSPHOESTERASE"/>
    <property type="match status" value="1"/>
</dbReference>
<dbReference type="PANTHER" id="PTHR30337">
    <property type="entry name" value="COMPONENT OF ATP-DEPENDENT DSDNA EXONUCLEASE"/>
    <property type="match status" value="1"/>
</dbReference>
<gene>
    <name evidence="3" type="ORF">ACFQ3C_12520</name>
</gene>
<dbReference type="InterPro" id="IPR050535">
    <property type="entry name" value="DNA_Repair-Maintenance_Comp"/>
</dbReference>
<organism evidence="3 4">
    <name type="scientific">Seohaeicola saemankumensis</name>
    <dbReference type="NCBI Taxonomy" id="481181"/>
    <lineage>
        <taxon>Bacteria</taxon>
        <taxon>Pseudomonadati</taxon>
        <taxon>Pseudomonadota</taxon>
        <taxon>Alphaproteobacteria</taxon>
        <taxon>Rhodobacterales</taxon>
        <taxon>Roseobacteraceae</taxon>
        <taxon>Seohaeicola</taxon>
    </lineage>
</organism>
<feature type="domain" description="Calcineurin-like phosphoesterase" evidence="2">
    <location>
        <begin position="4"/>
        <end position="199"/>
    </location>
</feature>
<sequence length="422" mass="45106">MPYRFVHTADLHLDSPLRSLALRDPALAEVIGQASRAVFERIIALCLEEQVDALLIAGDLYDGAQTSMKTARFLAQQLRRLDEAGIETFIIKGNHDAEARITGQLILPPSVTVFGAKAGLARRDKGDLHIAIHGISFARPHAPDSLLDRFKAPVPGAVNIGMMHTSLDGSPGHDPYAPCRLGDLQASGFDYWALGHIHARAHHPGAVHVVMPGIPQGRDIGEAGGKSVTLVTVADDGTLTVEERSTALARFARLDVVLDDDMDWPGIVLALGAALRAARRAHAEDHLVLRPVLTGRTPLLWRLRRDMGLLLEEARLTAESIGTLWIDGISVECSDMPRADTAGPLAELARAVAAMTTPPATLPAHVLTEADALIDALVKVLPRELRGIVGDDPEAQAAARDALLRDGAAEVLAHLHGLEDGA</sequence>
<dbReference type="RefSeq" id="WP_380792263.1">
    <property type="nucleotide sequence ID" value="NZ_JBHTKR010000005.1"/>
</dbReference>
<accession>A0ABW3TE88</accession>
<evidence type="ECO:0000313" key="4">
    <source>
        <dbReference type="Proteomes" id="UP001597151"/>
    </source>
</evidence>
<dbReference type="CDD" id="cd00840">
    <property type="entry name" value="MPP_Mre11_N"/>
    <property type="match status" value="1"/>
</dbReference>
<dbReference type="EMBL" id="JBHTKR010000005">
    <property type="protein sequence ID" value="MFD1195489.1"/>
    <property type="molecule type" value="Genomic_DNA"/>
</dbReference>
<comment type="caution">
    <text evidence="3">The sequence shown here is derived from an EMBL/GenBank/DDBJ whole genome shotgun (WGS) entry which is preliminary data.</text>
</comment>
<dbReference type="InterPro" id="IPR004843">
    <property type="entry name" value="Calcineurin-like_PHP"/>
</dbReference>
<evidence type="ECO:0000313" key="3">
    <source>
        <dbReference type="EMBL" id="MFD1195489.1"/>
    </source>
</evidence>
<dbReference type="Pfam" id="PF00149">
    <property type="entry name" value="Metallophos"/>
    <property type="match status" value="1"/>
</dbReference>